<keyword evidence="8" id="KW-1185">Reference proteome</keyword>
<dbReference type="PANTHER" id="PTHR10782">
    <property type="entry name" value="ZINC FINGER MIZ DOMAIN-CONTAINING PROTEIN"/>
    <property type="match status" value="1"/>
</dbReference>
<dbReference type="GO" id="GO:0000785">
    <property type="term" value="C:chromatin"/>
    <property type="evidence" value="ECO:0007669"/>
    <property type="project" value="TreeGrafter"/>
</dbReference>
<dbReference type="PANTHER" id="PTHR10782:SF4">
    <property type="entry name" value="TONALLI, ISOFORM E"/>
    <property type="match status" value="1"/>
</dbReference>
<comment type="caution">
    <text evidence="7">The sequence shown here is derived from an EMBL/GenBank/DDBJ whole genome shotgun (WGS) entry which is preliminary data.</text>
</comment>
<evidence type="ECO:0000313" key="8">
    <source>
        <dbReference type="Proteomes" id="UP000785679"/>
    </source>
</evidence>
<feature type="compositionally biased region" description="Polar residues" evidence="5">
    <location>
        <begin position="389"/>
        <end position="413"/>
    </location>
</feature>
<reference evidence="7" key="1">
    <citation type="submission" date="2019-06" db="EMBL/GenBank/DDBJ databases">
        <authorList>
            <person name="Zheng W."/>
        </authorList>
    </citation>
    <scope>NUCLEOTIDE SEQUENCE</scope>
    <source>
        <strain evidence="7">QDHG01</strain>
    </source>
</reference>
<accession>A0A8J8NG17</accession>
<gene>
    <name evidence="7" type="ORF">FGO68_gene12587</name>
</gene>
<dbReference type="OrthoDB" id="28127at2759"/>
<evidence type="ECO:0000256" key="2">
    <source>
        <dbReference type="ARBA" id="ARBA00022771"/>
    </source>
</evidence>
<evidence type="ECO:0000256" key="1">
    <source>
        <dbReference type="ARBA" id="ARBA00022723"/>
    </source>
</evidence>
<keyword evidence="3" id="KW-0862">Zinc</keyword>
<keyword evidence="1" id="KW-0479">Metal-binding</keyword>
<protein>
    <recommendedName>
        <fullName evidence="6">SP-RING-type domain-containing protein</fullName>
    </recommendedName>
</protein>
<feature type="region of interest" description="Disordered" evidence="5">
    <location>
        <begin position="389"/>
        <end position="418"/>
    </location>
</feature>
<evidence type="ECO:0000259" key="6">
    <source>
        <dbReference type="PROSITE" id="PS51044"/>
    </source>
</evidence>
<dbReference type="EMBL" id="RRYP01017490">
    <property type="protein sequence ID" value="TNV74098.1"/>
    <property type="molecule type" value="Genomic_DNA"/>
</dbReference>
<evidence type="ECO:0000256" key="5">
    <source>
        <dbReference type="SAM" id="MobiDB-lite"/>
    </source>
</evidence>
<dbReference type="InterPro" id="IPR004181">
    <property type="entry name" value="Znf_MIZ"/>
</dbReference>
<dbReference type="InterPro" id="IPR013083">
    <property type="entry name" value="Znf_RING/FYVE/PHD"/>
</dbReference>
<keyword evidence="2 4" id="KW-0863">Zinc-finger</keyword>
<name>A0A8J8NG17_HALGN</name>
<dbReference type="Proteomes" id="UP000785679">
    <property type="component" value="Unassembled WGS sequence"/>
</dbReference>
<dbReference type="AlphaFoldDB" id="A0A8J8NG17"/>
<evidence type="ECO:0000313" key="7">
    <source>
        <dbReference type="EMBL" id="TNV74098.1"/>
    </source>
</evidence>
<dbReference type="GO" id="GO:0016925">
    <property type="term" value="P:protein sumoylation"/>
    <property type="evidence" value="ECO:0007669"/>
    <property type="project" value="TreeGrafter"/>
</dbReference>
<organism evidence="7 8">
    <name type="scientific">Halteria grandinella</name>
    <dbReference type="NCBI Taxonomy" id="5974"/>
    <lineage>
        <taxon>Eukaryota</taxon>
        <taxon>Sar</taxon>
        <taxon>Alveolata</taxon>
        <taxon>Ciliophora</taxon>
        <taxon>Intramacronucleata</taxon>
        <taxon>Spirotrichea</taxon>
        <taxon>Stichotrichia</taxon>
        <taxon>Sporadotrichida</taxon>
        <taxon>Halteriidae</taxon>
        <taxon>Halteria</taxon>
    </lineage>
</organism>
<dbReference type="PROSITE" id="PS51044">
    <property type="entry name" value="ZF_SP_RING"/>
    <property type="match status" value="1"/>
</dbReference>
<proteinExistence type="predicted"/>
<feature type="region of interest" description="Disordered" evidence="5">
    <location>
        <begin position="19"/>
        <end position="57"/>
    </location>
</feature>
<dbReference type="GO" id="GO:0008270">
    <property type="term" value="F:zinc ion binding"/>
    <property type="evidence" value="ECO:0007669"/>
    <property type="project" value="UniProtKB-KW"/>
</dbReference>
<dbReference type="Gene3D" id="3.30.40.10">
    <property type="entry name" value="Zinc/RING finger domain, C3HC4 (zinc finger)"/>
    <property type="match status" value="1"/>
</dbReference>
<evidence type="ECO:0000256" key="4">
    <source>
        <dbReference type="PROSITE-ProRule" id="PRU00452"/>
    </source>
</evidence>
<dbReference type="GO" id="GO:0061665">
    <property type="term" value="F:SUMO ligase activity"/>
    <property type="evidence" value="ECO:0007669"/>
    <property type="project" value="TreeGrafter"/>
</dbReference>
<feature type="domain" description="SP-RING-type" evidence="6">
    <location>
        <begin position="674"/>
        <end position="761"/>
    </location>
</feature>
<sequence>MLPKLESKEEEKNEASMIDKLDYLLGGPTRGTRDNQSKPTFKQPSLPRPIPTPSTASEDIEMRELLGQRSPSERDNLLLKLVRLEMKTRFLECVKKFHVPFLNKIIKVIQIPALCEELYSLKPKKSYQIVKRLAAFTIDHPKAQELITNLERYAEDEMGYSQLYQKYPGQYKKDHHLKTCGYMSRLANILTKKDDTEEGLANSYAAYSNEKLQKLIQKHRETLLKEKISIEKKGPSKTNERMKKCNPNKLIDDDIKQQKILQFGAEPNPLQQYSQQVQTQDCYNKVEQNKMIRKWDTSNTFYKPLSPPNKPQRQGGVVQSQIKFTTVARPSQVQLRAPIVQNNATQLLIQEPSPIQQLDLSSLMSENSSILDLVDEACIKKGRSSYLHSQHQSNCDLPPKQETSGTNNSISDTQTKRIAKRDQIKQENTRMQLLEQAKESVKEKLDLRVACYKCEKRVMSEGIAKDLVMYKRYFNPYGKAKYDAEYLNECMHCQMASLDPLGPVLNSLLPDLVELKIYKKEFTCLKELTFHFDPSLHKNEDYEIEVRCMLADSTRDYVQEFPPRFSLRVNQGKEVKLRDVDVTQGKRRVDTSIVIKEDLEASGVQKVYIKAPYFGQLQAASAKYMLGIFMVRTFPERDSESTTAGYTYEHFYKSQVREIGVRDGFNNMQRCLTADGDIQIDEQTFSLLCHYTKSPFTKERLYPLHLGRGKLCEHFDCFDVRAFFEQGKDTLRCPICSKRCTEIILDSFFIAIVNTLRDKRIQVSQGKYHINKQGEAYTKSVPIFIAKMPPPPYPQQQLYKNQENVSKLSNNHQPKPLAPNPTESYLPPALAQRIEQRTSKYGCFLNQFQSTRRDNL</sequence>
<evidence type="ECO:0000256" key="3">
    <source>
        <dbReference type="ARBA" id="ARBA00022833"/>
    </source>
</evidence>